<dbReference type="InterPro" id="IPR013083">
    <property type="entry name" value="Znf_RING/FYVE/PHD"/>
</dbReference>
<dbReference type="SUPFAM" id="SSF57903">
    <property type="entry name" value="FYVE/PHD zinc finger"/>
    <property type="match status" value="1"/>
</dbReference>
<name>A0A210QDL3_MIZYE</name>
<keyword evidence="6" id="KW-1185">Reference proteome</keyword>
<proteinExistence type="predicted"/>
<evidence type="ECO:0000313" key="5">
    <source>
        <dbReference type="EMBL" id="OWF46778.1"/>
    </source>
</evidence>
<dbReference type="GO" id="GO:0008270">
    <property type="term" value="F:zinc ion binding"/>
    <property type="evidence" value="ECO:0007669"/>
    <property type="project" value="UniProtKB-KW"/>
</dbReference>
<reference evidence="5 6" key="1">
    <citation type="journal article" date="2017" name="Nat. Ecol. Evol.">
        <title>Scallop genome provides insights into evolution of bilaterian karyotype and development.</title>
        <authorList>
            <person name="Wang S."/>
            <person name="Zhang J."/>
            <person name="Jiao W."/>
            <person name="Li J."/>
            <person name="Xun X."/>
            <person name="Sun Y."/>
            <person name="Guo X."/>
            <person name="Huan P."/>
            <person name="Dong B."/>
            <person name="Zhang L."/>
            <person name="Hu X."/>
            <person name="Sun X."/>
            <person name="Wang J."/>
            <person name="Zhao C."/>
            <person name="Wang Y."/>
            <person name="Wang D."/>
            <person name="Huang X."/>
            <person name="Wang R."/>
            <person name="Lv J."/>
            <person name="Li Y."/>
            <person name="Zhang Z."/>
            <person name="Liu B."/>
            <person name="Lu W."/>
            <person name="Hui Y."/>
            <person name="Liang J."/>
            <person name="Zhou Z."/>
            <person name="Hou R."/>
            <person name="Li X."/>
            <person name="Liu Y."/>
            <person name="Li H."/>
            <person name="Ning X."/>
            <person name="Lin Y."/>
            <person name="Zhao L."/>
            <person name="Xing Q."/>
            <person name="Dou J."/>
            <person name="Li Y."/>
            <person name="Mao J."/>
            <person name="Guo H."/>
            <person name="Dou H."/>
            <person name="Li T."/>
            <person name="Mu C."/>
            <person name="Jiang W."/>
            <person name="Fu Q."/>
            <person name="Fu X."/>
            <person name="Miao Y."/>
            <person name="Liu J."/>
            <person name="Yu Q."/>
            <person name="Li R."/>
            <person name="Liao H."/>
            <person name="Li X."/>
            <person name="Kong Y."/>
            <person name="Jiang Z."/>
            <person name="Chourrout D."/>
            <person name="Li R."/>
            <person name="Bao Z."/>
        </authorList>
    </citation>
    <scope>NUCLEOTIDE SEQUENCE [LARGE SCALE GENOMIC DNA]</scope>
    <source>
        <strain evidence="5 6">PY_sf001</strain>
    </source>
</reference>
<evidence type="ECO:0000256" key="1">
    <source>
        <dbReference type="ARBA" id="ARBA00022723"/>
    </source>
</evidence>
<evidence type="ECO:0000256" key="3">
    <source>
        <dbReference type="ARBA" id="ARBA00022833"/>
    </source>
</evidence>
<evidence type="ECO:0000256" key="2">
    <source>
        <dbReference type="ARBA" id="ARBA00022771"/>
    </source>
</evidence>
<dbReference type="Proteomes" id="UP000242188">
    <property type="component" value="Unassembled WGS sequence"/>
</dbReference>
<dbReference type="EMBL" id="NEDP02004093">
    <property type="protein sequence ID" value="OWF46778.1"/>
    <property type="molecule type" value="Genomic_DNA"/>
</dbReference>
<dbReference type="InterPro" id="IPR001965">
    <property type="entry name" value="Znf_PHD"/>
</dbReference>
<gene>
    <name evidence="5" type="ORF">KP79_PYT18888</name>
</gene>
<dbReference type="Pfam" id="PF00628">
    <property type="entry name" value="PHD"/>
    <property type="match status" value="1"/>
</dbReference>
<dbReference type="InterPro" id="IPR019786">
    <property type="entry name" value="Zinc_finger_PHD-type_CS"/>
</dbReference>
<dbReference type="InterPro" id="IPR019787">
    <property type="entry name" value="Znf_PHD-finger"/>
</dbReference>
<dbReference type="PROSITE" id="PS01359">
    <property type="entry name" value="ZF_PHD_1"/>
    <property type="match status" value="1"/>
</dbReference>
<dbReference type="AlphaFoldDB" id="A0A210QDL3"/>
<dbReference type="InterPro" id="IPR011011">
    <property type="entry name" value="Znf_FYVE_PHD"/>
</dbReference>
<keyword evidence="2" id="KW-0863">Zinc-finger</keyword>
<evidence type="ECO:0000259" key="4">
    <source>
        <dbReference type="SMART" id="SM00249"/>
    </source>
</evidence>
<feature type="domain" description="Zinc finger PHD-type" evidence="4">
    <location>
        <begin position="8"/>
        <end position="59"/>
    </location>
</feature>
<dbReference type="SMART" id="SM00249">
    <property type="entry name" value="PHD"/>
    <property type="match status" value="1"/>
</dbReference>
<evidence type="ECO:0000313" key="6">
    <source>
        <dbReference type="Proteomes" id="UP000242188"/>
    </source>
</evidence>
<protein>
    <submittedName>
        <fullName evidence="5">Pygopus-like 2</fullName>
    </submittedName>
</protein>
<accession>A0A210QDL3</accession>
<sequence length="83" mass="9495">MGRGKKWPCGSCHKDTHNTQSLLCESCDKWFHSDCESIGKSKFDSFTRSSEPYICHLCRTDDGIFDYLHGTARLKMVSLYALI</sequence>
<keyword evidence="1" id="KW-0479">Metal-binding</keyword>
<organism evidence="5 6">
    <name type="scientific">Mizuhopecten yessoensis</name>
    <name type="common">Japanese scallop</name>
    <name type="synonym">Patinopecten yessoensis</name>
    <dbReference type="NCBI Taxonomy" id="6573"/>
    <lineage>
        <taxon>Eukaryota</taxon>
        <taxon>Metazoa</taxon>
        <taxon>Spiralia</taxon>
        <taxon>Lophotrochozoa</taxon>
        <taxon>Mollusca</taxon>
        <taxon>Bivalvia</taxon>
        <taxon>Autobranchia</taxon>
        <taxon>Pteriomorphia</taxon>
        <taxon>Pectinida</taxon>
        <taxon>Pectinoidea</taxon>
        <taxon>Pectinidae</taxon>
        <taxon>Mizuhopecten</taxon>
    </lineage>
</organism>
<keyword evidence="3" id="KW-0862">Zinc</keyword>
<comment type="caution">
    <text evidence="5">The sequence shown here is derived from an EMBL/GenBank/DDBJ whole genome shotgun (WGS) entry which is preliminary data.</text>
</comment>
<dbReference type="Gene3D" id="3.30.40.10">
    <property type="entry name" value="Zinc/RING finger domain, C3HC4 (zinc finger)"/>
    <property type="match status" value="1"/>
</dbReference>